<evidence type="ECO:0000256" key="2">
    <source>
        <dbReference type="ARBA" id="ARBA00022723"/>
    </source>
</evidence>
<gene>
    <name evidence="7" type="ORF">KS419_00725</name>
</gene>
<dbReference type="InterPro" id="IPR004659">
    <property type="entry name" value="RNase_E/G"/>
</dbReference>
<organism evidence="7 8">
    <name type="scientific">Evansella tamaricis</name>
    <dbReference type="NCBI Taxonomy" id="2069301"/>
    <lineage>
        <taxon>Bacteria</taxon>
        <taxon>Bacillati</taxon>
        <taxon>Bacillota</taxon>
        <taxon>Bacilli</taxon>
        <taxon>Bacillales</taxon>
        <taxon>Bacillaceae</taxon>
        <taxon>Evansella</taxon>
    </lineage>
</organism>
<name>A0ABS6J9C0_9BACI</name>
<keyword evidence="2" id="KW-0479">Metal-binding</keyword>
<comment type="cofactor">
    <cofactor evidence="1">
        <name>Mg(2+)</name>
        <dbReference type="ChEBI" id="CHEBI:18420"/>
    </cofactor>
</comment>
<dbReference type="InterPro" id="IPR003029">
    <property type="entry name" value="S1_domain"/>
</dbReference>
<dbReference type="CDD" id="cd04453">
    <property type="entry name" value="S1_RNase_E"/>
    <property type="match status" value="1"/>
</dbReference>
<dbReference type="PANTHER" id="PTHR30001:SF0">
    <property type="entry name" value="RIBONUCLEASE G"/>
    <property type="match status" value="1"/>
</dbReference>
<keyword evidence="3" id="KW-0378">Hydrolase</keyword>
<sequence length="513" mass="58371">MRKVIINTLSDDKRAAVLEDGNVVEWLLEDEDDISRSGNIILGKVTDIIRGMDAAFVDIGTEKNGFLYKKELVAFQPFKETEQSQNNVPAINSLITKGQSILVQITKEATGTKGARLTEMITLPGEFMVYMPYANYVAVSKKMSSDLIRENWRERAKKWLTNEEGIIIRTVAENLEESEVYNEFLRLRAQYAEMIKAANGKNSPVSPTVLYDQSSILYRVVRDFLSDGESEAVVDNRKDYQSLIYLTGEKNQDLIQLYQGKENIFHAYNLEKHFEKSLKRQVWLKNGGFLIIDRTEAMTVIDVNTGKYTGKESLQDTVLKTNMEAAYMVAEQLRLRDIGGIILIDFIDMKEEEHQSIILSTLKKALKQDRILTNVGGFTNFGLLEMTRKKTRKPFDEVVLEPCKVCSGSGRVPNRRLVIGSLKRDLQAVKFSEDEAMLLDVSETLALELLKKNSHHGMTELSKLERELEKTIYVLPTLNDLGAVNQHAIRMMGSKAEIKEIWMRRMTNSNASE</sequence>
<keyword evidence="5" id="KW-0694">RNA-binding</keyword>
<dbReference type="NCBIfam" id="TIGR00757">
    <property type="entry name" value="RNaseEG"/>
    <property type="match status" value="1"/>
</dbReference>
<evidence type="ECO:0000313" key="7">
    <source>
        <dbReference type="EMBL" id="MBU9710286.1"/>
    </source>
</evidence>
<dbReference type="PANTHER" id="PTHR30001">
    <property type="entry name" value="RIBONUCLEASE"/>
    <property type="match status" value="1"/>
</dbReference>
<dbReference type="RefSeq" id="WP_217064180.1">
    <property type="nucleotide sequence ID" value="NZ_JAHQCS010000014.1"/>
</dbReference>
<evidence type="ECO:0000259" key="6">
    <source>
        <dbReference type="PROSITE" id="PS50126"/>
    </source>
</evidence>
<evidence type="ECO:0000256" key="5">
    <source>
        <dbReference type="ARBA" id="ARBA00022884"/>
    </source>
</evidence>
<dbReference type="Proteomes" id="UP000784880">
    <property type="component" value="Unassembled WGS sequence"/>
</dbReference>
<evidence type="ECO:0000313" key="8">
    <source>
        <dbReference type="Proteomes" id="UP000784880"/>
    </source>
</evidence>
<evidence type="ECO:0000256" key="1">
    <source>
        <dbReference type="ARBA" id="ARBA00001946"/>
    </source>
</evidence>
<evidence type="ECO:0000256" key="4">
    <source>
        <dbReference type="ARBA" id="ARBA00022842"/>
    </source>
</evidence>
<keyword evidence="8" id="KW-1185">Reference proteome</keyword>
<keyword evidence="4" id="KW-0460">Magnesium</keyword>
<feature type="domain" description="S1 motif" evidence="6">
    <location>
        <begin position="38"/>
        <end position="120"/>
    </location>
</feature>
<dbReference type="SMART" id="SM00316">
    <property type="entry name" value="S1"/>
    <property type="match status" value="1"/>
</dbReference>
<dbReference type="EMBL" id="JAHQCS010000014">
    <property type="protein sequence ID" value="MBU9710286.1"/>
    <property type="molecule type" value="Genomic_DNA"/>
</dbReference>
<protein>
    <submittedName>
        <fullName evidence="7">Rne/Rng family ribonuclease</fullName>
    </submittedName>
</protein>
<comment type="caution">
    <text evidence="7">The sequence shown here is derived from an EMBL/GenBank/DDBJ whole genome shotgun (WGS) entry which is preliminary data.</text>
</comment>
<dbReference type="PROSITE" id="PS50126">
    <property type="entry name" value="S1"/>
    <property type="match status" value="1"/>
</dbReference>
<dbReference type="InterPro" id="IPR019307">
    <property type="entry name" value="RNA-bd_AU-1/RNase_E/G"/>
</dbReference>
<dbReference type="Pfam" id="PF10150">
    <property type="entry name" value="RNase_E_G"/>
    <property type="match status" value="1"/>
</dbReference>
<reference evidence="7 8" key="1">
    <citation type="submission" date="2021-06" db="EMBL/GenBank/DDBJ databases">
        <title>Bacillus sp. RD4P76, an endophyte from a halophyte.</title>
        <authorList>
            <person name="Sun J.-Q."/>
        </authorList>
    </citation>
    <scope>NUCLEOTIDE SEQUENCE [LARGE SCALE GENOMIC DNA]</scope>
    <source>
        <strain evidence="7 8">CGMCC 1.15917</strain>
    </source>
</reference>
<evidence type="ECO:0000256" key="3">
    <source>
        <dbReference type="ARBA" id="ARBA00022801"/>
    </source>
</evidence>
<accession>A0ABS6J9C0</accession>
<proteinExistence type="predicted"/>